<dbReference type="OrthoDB" id="10006996at2759"/>
<dbReference type="InterPro" id="IPR013783">
    <property type="entry name" value="Ig-like_fold"/>
</dbReference>
<organism evidence="4">
    <name type="scientific">Thrips palmi</name>
    <name type="common">Melon thrips</name>
    <dbReference type="NCBI Taxonomy" id="161013"/>
    <lineage>
        <taxon>Eukaryota</taxon>
        <taxon>Metazoa</taxon>
        <taxon>Ecdysozoa</taxon>
        <taxon>Arthropoda</taxon>
        <taxon>Hexapoda</taxon>
        <taxon>Insecta</taxon>
        <taxon>Pterygota</taxon>
        <taxon>Neoptera</taxon>
        <taxon>Paraneoptera</taxon>
        <taxon>Thysanoptera</taxon>
        <taxon>Terebrantia</taxon>
        <taxon>Thripoidea</taxon>
        <taxon>Thripidae</taxon>
        <taxon>Thrips</taxon>
    </lineage>
</organism>
<dbReference type="Gene3D" id="2.60.40.10">
    <property type="entry name" value="Immunoglobulins"/>
    <property type="match status" value="2"/>
</dbReference>
<dbReference type="Proteomes" id="UP000515158">
    <property type="component" value="Unplaced"/>
</dbReference>
<dbReference type="PANTHER" id="PTHR23278:SF4">
    <property type="entry name" value="SIDESTEP, ISOFORM C"/>
    <property type="match status" value="1"/>
</dbReference>
<dbReference type="RefSeq" id="XP_034240158.1">
    <property type="nucleotide sequence ID" value="XM_034384267.1"/>
</dbReference>
<sequence>MTLIKKSNPPQPNYLMLFKRRLQHRLQHLLRQDGPDAAGKRTFVVRNLSPSSAGEYTCAAANSEGSGRSDPLKITVQYSPRCREGFVNRRMGAIKAQPVEVRCEVLAEPVEDVRFSWTFNRSRDVTAVPQHKVLSNGTVSYLVYTPNADADFGTLGCWASNRIGRQSTPCYVHVVAARSPQPPEACSVWNRTSPSSGGAGGAAAEVQVKCVAGADGGLRQHFLLEVFEALDEEPFAWDDDKSNEITGHLPGLPGPPGLAKEHDLGEHGSGSGSGSGAGAGSGAGSGSGSPPGHGTAGQELRDASASRGQPILRLTAGEPSWTLESNKLEPGRRYEIMLFAVNDKGSSEPPVRLFAVAPHSAELINGVELRGNMLSPHPVDPLASGSSGAGIAHQTAPVAVVLGALVACAVLILAAVALAVTLVVCRRRREAAREAEEARRRDDFREAVRGSQVRVLLLSTSLTAVYVQV</sequence>
<dbReference type="InterPro" id="IPR036179">
    <property type="entry name" value="Ig-like_dom_sf"/>
</dbReference>
<name>A0A6P8YJW1_THRPL</name>
<dbReference type="GeneID" id="117644655"/>
<dbReference type="KEGG" id="tpal:117644655"/>
<feature type="transmembrane region" description="Helical" evidence="2">
    <location>
        <begin position="398"/>
        <end position="424"/>
    </location>
</feature>
<dbReference type="InterPro" id="IPR003961">
    <property type="entry name" value="FN3_dom"/>
</dbReference>
<keyword evidence="2" id="KW-0812">Transmembrane</keyword>
<proteinExistence type="predicted"/>
<evidence type="ECO:0000313" key="4">
    <source>
        <dbReference type="RefSeq" id="XP_034240158.1"/>
    </source>
</evidence>
<keyword evidence="2" id="KW-1133">Transmembrane helix</keyword>
<dbReference type="AlphaFoldDB" id="A0A6P8YJW1"/>
<dbReference type="CDD" id="cd00063">
    <property type="entry name" value="FN3"/>
    <property type="match status" value="1"/>
</dbReference>
<evidence type="ECO:0000313" key="3">
    <source>
        <dbReference type="Proteomes" id="UP000515158"/>
    </source>
</evidence>
<dbReference type="PANTHER" id="PTHR23278">
    <property type="entry name" value="SIDESTEP PROTEIN"/>
    <property type="match status" value="1"/>
</dbReference>
<dbReference type="InParanoid" id="A0A6P8YJW1"/>
<protein>
    <submittedName>
        <fullName evidence="4">Neural cell adhesion molecule 1-like</fullName>
    </submittedName>
</protein>
<evidence type="ECO:0000256" key="1">
    <source>
        <dbReference type="SAM" id="MobiDB-lite"/>
    </source>
</evidence>
<gene>
    <name evidence="4" type="primary">LOC117644655</name>
</gene>
<feature type="compositionally biased region" description="Gly residues" evidence="1">
    <location>
        <begin position="267"/>
        <end position="295"/>
    </location>
</feature>
<reference evidence="4" key="1">
    <citation type="submission" date="2025-08" db="UniProtKB">
        <authorList>
            <consortium name="RefSeq"/>
        </authorList>
    </citation>
    <scope>IDENTIFICATION</scope>
    <source>
        <tissue evidence="4">Total insect</tissue>
    </source>
</reference>
<evidence type="ECO:0000256" key="2">
    <source>
        <dbReference type="SAM" id="Phobius"/>
    </source>
</evidence>
<keyword evidence="2" id="KW-0472">Membrane</keyword>
<dbReference type="SUPFAM" id="SSF48726">
    <property type="entry name" value="Immunoglobulin"/>
    <property type="match status" value="2"/>
</dbReference>
<keyword evidence="3" id="KW-1185">Reference proteome</keyword>
<feature type="region of interest" description="Disordered" evidence="1">
    <location>
        <begin position="238"/>
        <end position="306"/>
    </location>
</feature>
<accession>A0A6P8YJW1</accession>